<dbReference type="GO" id="GO:0016020">
    <property type="term" value="C:membrane"/>
    <property type="evidence" value="ECO:0007669"/>
    <property type="project" value="UniProtKB-SubCell"/>
</dbReference>
<keyword evidence="5 7" id="KW-0472">Membrane</keyword>
<evidence type="ECO:0000313" key="9">
    <source>
        <dbReference type="Proteomes" id="UP000007264"/>
    </source>
</evidence>
<evidence type="ECO:0000256" key="2">
    <source>
        <dbReference type="ARBA" id="ARBA00006948"/>
    </source>
</evidence>
<dbReference type="AlphaFoldDB" id="I0Z8H9"/>
<organism evidence="8 9">
    <name type="scientific">Coccomyxa subellipsoidea (strain C-169)</name>
    <name type="common">Green microalga</name>
    <dbReference type="NCBI Taxonomy" id="574566"/>
    <lineage>
        <taxon>Eukaryota</taxon>
        <taxon>Viridiplantae</taxon>
        <taxon>Chlorophyta</taxon>
        <taxon>core chlorophytes</taxon>
        <taxon>Trebouxiophyceae</taxon>
        <taxon>Trebouxiophyceae incertae sedis</taxon>
        <taxon>Coccomyxaceae</taxon>
        <taxon>Coccomyxa</taxon>
        <taxon>Coccomyxa subellipsoidea</taxon>
    </lineage>
</organism>
<proteinExistence type="inferred from homology"/>
<feature type="compositionally biased region" description="Basic and acidic residues" evidence="6">
    <location>
        <begin position="234"/>
        <end position="244"/>
    </location>
</feature>
<dbReference type="OrthoDB" id="551896at2759"/>
<dbReference type="EMBL" id="AGSI01000002">
    <property type="protein sequence ID" value="EIE26948.1"/>
    <property type="molecule type" value="Genomic_DNA"/>
</dbReference>
<comment type="subcellular location">
    <subcellularLocation>
        <location evidence="1">Membrane</location>
        <topology evidence="1">Multi-pass membrane protein</topology>
    </subcellularLocation>
</comment>
<feature type="transmembrane region" description="Helical" evidence="7">
    <location>
        <begin position="135"/>
        <end position="160"/>
    </location>
</feature>
<dbReference type="KEGG" id="csl:COCSUDRAFT_39894"/>
<sequence length="244" mass="26488">MEGAFLAWSPLCILGLVVGGLVDLLGTKVQLPPGTEQVFLTLAFGAEAFLMSSHKKHEALDATVHGLLALTMWACTLCTLGELFARHSMLATAGRTLSCLMQGMWLIQGIWLIQIGQIMHTTPLPWRTDESVAGIMLAPVLFAMLTLLCAVILLALYLILQAWHNRSPSQHSRLPLSDSLAEINFPDMIHSGGDSAHENSDSSGSESEGRLAGQPKPGRRQQLRKAFQLLSPIHEPKDKGGHLV</sequence>
<dbReference type="RefSeq" id="XP_005651492.1">
    <property type="nucleotide sequence ID" value="XM_005651435.1"/>
</dbReference>
<evidence type="ECO:0000256" key="1">
    <source>
        <dbReference type="ARBA" id="ARBA00004141"/>
    </source>
</evidence>
<evidence type="ECO:0000256" key="7">
    <source>
        <dbReference type="SAM" id="Phobius"/>
    </source>
</evidence>
<evidence type="ECO:0000256" key="6">
    <source>
        <dbReference type="SAM" id="MobiDB-lite"/>
    </source>
</evidence>
<gene>
    <name evidence="8" type="ORF">COCSUDRAFT_39894</name>
</gene>
<dbReference type="InterPro" id="IPR042127">
    <property type="entry name" value="TMEM45"/>
</dbReference>
<comment type="similarity">
    <text evidence="2">Belongs to the TMEM45 family.</text>
</comment>
<keyword evidence="4 7" id="KW-1133">Transmembrane helix</keyword>
<feature type="transmembrane region" description="Helical" evidence="7">
    <location>
        <begin position="97"/>
        <end position="115"/>
    </location>
</feature>
<protein>
    <submittedName>
        <fullName evidence="8">Uncharacterized protein</fullName>
    </submittedName>
</protein>
<keyword evidence="9" id="KW-1185">Reference proteome</keyword>
<dbReference type="GeneID" id="17044957"/>
<dbReference type="PANTHER" id="PTHR16007">
    <property type="entry name" value="EPIDIDYMAL MEMBRANE PROTEIN E9-RELATED"/>
    <property type="match status" value="1"/>
</dbReference>
<dbReference type="PANTHER" id="PTHR16007:SF15">
    <property type="entry name" value="TRANSMEMBRANE PROTEIN 45B"/>
    <property type="match status" value="1"/>
</dbReference>
<accession>I0Z8H9</accession>
<dbReference type="Proteomes" id="UP000007264">
    <property type="component" value="Unassembled WGS sequence"/>
</dbReference>
<comment type="caution">
    <text evidence="8">The sequence shown here is derived from an EMBL/GenBank/DDBJ whole genome shotgun (WGS) entry which is preliminary data.</text>
</comment>
<reference evidence="8 9" key="1">
    <citation type="journal article" date="2012" name="Genome Biol.">
        <title>The genome of the polar eukaryotic microalga coccomyxa subellipsoidea reveals traits of cold adaptation.</title>
        <authorList>
            <person name="Blanc G."/>
            <person name="Agarkova I."/>
            <person name="Grimwood J."/>
            <person name="Kuo A."/>
            <person name="Brueggeman A."/>
            <person name="Dunigan D."/>
            <person name="Gurnon J."/>
            <person name="Ladunga I."/>
            <person name="Lindquist E."/>
            <person name="Lucas S."/>
            <person name="Pangilinan J."/>
            <person name="Proschold T."/>
            <person name="Salamov A."/>
            <person name="Schmutz J."/>
            <person name="Weeks D."/>
            <person name="Yamada T."/>
            <person name="Claverie J.M."/>
            <person name="Grigoriev I."/>
            <person name="Van Etten J."/>
            <person name="Lomsadze A."/>
            <person name="Borodovsky M."/>
        </authorList>
    </citation>
    <scope>NUCLEOTIDE SEQUENCE [LARGE SCALE GENOMIC DNA]</scope>
    <source>
        <strain evidence="8 9">C-169</strain>
    </source>
</reference>
<feature type="transmembrane region" description="Helical" evidence="7">
    <location>
        <begin position="66"/>
        <end position="85"/>
    </location>
</feature>
<evidence type="ECO:0000256" key="5">
    <source>
        <dbReference type="ARBA" id="ARBA00023136"/>
    </source>
</evidence>
<evidence type="ECO:0000256" key="3">
    <source>
        <dbReference type="ARBA" id="ARBA00022692"/>
    </source>
</evidence>
<evidence type="ECO:0000256" key="4">
    <source>
        <dbReference type="ARBA" id="ARBA00022989"/>
    </source>
</evidence>
<keyword evidence="3 7" id="KW-0812">Transmembrane</keyword>
<name>I0Z8H9_COCSC</name>
<dbReference type="InterPro" id="IPR006904">
    <property type="entry name" value="DUF716"/>
</dbReference>
<feature type="transmembrane region" description="Helical" evidence="7">
    <location>
        <begin position="6"/>
        <end position="26"/>
    </location>
</feature>
<feature type="region of interest" description="Disordered" evidence="6">
    <location>
        <begin position="191"/>
        <end position="244"/>
    </location>
</feature>
<dbReference type="Pfam" id="PF04819">
    <property type="entry name" value="DUF716"/>
    <property type="match status" value="1"/>
</dbReference>
<evidence type="ECO:0000313" key="8">
    <source>
        <dbReference type="EMBL" id="EIE26948.1"/>
    </source>
</evidence>